<evidence type="ECO:0000313" key="4">
    <source>
        <dbReference type="EMBL" id="KAK1660247.1"/>
    </source>
</evidence>
<dbReference type="InterPro" id="IPR053253">
    <property type="entry name" value="Sex_diff_modulator"/>
</dbReference>
<keyword evidence="1" id="KW-0862">Zinc</keyword>
<dbReference type="SUPFAM" id="SSF57756">
    <property type="entry name" value="Retrovirus zinc finger-like domains"/>
    <property type="match status" value="1"/>
</dbReference>
<feature type="compositionally biased region" description="Pro residues" evidence="2">
    <location>
        <begin position="179"/>
        <end position="190"/>
    </location>
</feature>
<name>A0AAD8WF18_LOLMU</name>
<comment type="caution">
    <text evidence="4">The sequence shown here is derived from an EMBL/GenBank/DDBJ whole genome shotgun (WGS) entry which is preliminary data.</text>
</comment>
<dbReference type="AlphaFoldDB" id="A0AAD8WF18"/>
<dbReference type="GO" id="GO:0003676">
    <property type="term" value="F:nucleic acid binding"/>
    <property type="evidence" value="ECO:0007669"/>
    <property type="project" value="InterPro"/>
</dbReference>
<dbReference type="PANTHER" id="PTHR33087">
    <property type="entry name" value="OS07G0539200 PROTEIN"/>
    <property type="match status" value="1"/>
</dbReference>
<gene>
    <name evidence="4" type="ORF">QYE76_048406</name>
</gene>
<evidence type="ECO:0000256" key="2">
    <source>
        <dbReference type="SAM" id="MobiDB-lite"/>
    </source>
</evidence>
<keyword evidence="5" id="KW-1185">Reference proteome</keyword>
<feature type="region of interest" description="Disordered" evidence="2">
    <location>
        <begin position="435"/>
        <end position="457"/>
    </location>
</feature>
<feature type="region of interest" description="Disordered" evidence="2">
    <location>
        <begin position="1"/>
        <end position="116"/>
    </location>
</feature>
<keyword evidence="1" id="KW-0863">Zinc-finger</keyword>
<feature type="compositionally biased region" description="Low complexity" evidence="2">
    <location>
        <begin position="25"/>
        <end position="38"/>
    </location>
</feature>
<dbReference type="PANTHER" id="PTHR33087:SF42">
    <property type="entry name" value="DUF4283 DOMAIN-CONTAINING PROTEIN"/>
    <property type="match status" value="1"/>
</dbReference>
<accession>A0AAD8WF18</accession>
<feature type="region of interest" description="Disordered" evidence="2">
    <location>
        <begin position="153"/>
        <end position="194"/>
    </location>
</feature>
<dbReference type="InterPro" id="IPR001878">
    <property type="entry name" value="Znf_CCHC"/>
</dbReference>
<feature type="compositionally biased region" description="Gly residues" evidence="2">
    <location>
        <begin position="444"/>
        <end position="457"/>
    </location>
</feature>
<dbReference type="Proteomes" id="UP001231189">
    <property type="component" value="Unassembled WGS sequence"/>
</dbReference>
<evidence type="ECO:0000313" key="5">
    <source>
        <dbReference type="Proteomes" id="UP001231189"/>
    </source>
</evidence>
<dbReference type="EMBL" id="JAUUTY010000003">
    <property type="protein sequence ID" value="KAK1660247.1"/>
    <property type="molecule type" value="Genomic_DNA"/>
</dbReference>
<protein>
    <recommendedName>
        <fullName evidence="3">CCHC-type domain-containing protein</fullName>
    </recommendedName>
</protein>
<reference evidence="4" key="1">
    <citation type="submission" date="2023-07" db="EMBL/GenBank/DDBJ databases">
        <title>A chromosome-level genome assembly of Lolium multiflorum.</title>
        <authorList>
            <person name="Chen Y."/>
            <person name="Copetti D."/>
            <person name="Kolliker R."/>
            <person name="Studer B."/>
        </authorList>
    </citation>
    <scope>NUCLEOTIDE SEQUENCE</scope>
    <source>
        <strain evidence="4">02402/16</strain>
        <tissue evidence="4">Leaf</tissue>
    </source>
</reference>
<sequence>MSSSLSASSAGSQPRSPVSIWKRIPSSSESLSPASAAPVLRRSDERPVVSGLGISDSSSAPDSPGVESGRVEREPAAEPDMEPPWERPPPSRKTKWRGRVEARNGTCPSRKVAPEMDDLCFKCAKDGHEAKDCKRPRSPPSEDELRRAEIAKHARQAPMGIQDPRHPRRQVGARVGAPRTPPPPPPPPPAQTWLELLRSSSPGEPVAQRRKMAPVDGERVSMGAPLCVLRRSRNMQDLERRLQHAVVAYVGGDRPAVTCAQVVDALDAQLGVPANRCSVHRYQPEDFLIVLASEELKNRVTSSPSINHAGFSIFVRPWARLAQATKVNNKQHVHLVLEGIPPHAWDKDTAEELLGTSCVLEDLAPATRERSDLALFRLSAWTDNAAAIPPARTLVIPEPEEIDEVSFELARHTREEVSTLRYKVLIHIDSVEDDRGAPFDAPGAHGGDGSRSLRLGGGGRQRRWFQWQCGTPDRRGGGEANPTGAGEERRTYRQVAAAPSDWRIPPNGGSDCWPRRIGRAGISTAFGQSRSNLAAPTNQA</sequence>
<feature type="domain" description="CCHC-type" evidence="3">
    <location>
        <begin position="120"/>
        <end position="135"/>
    </location>
</feature>
<dbReference type="GO" id="GO:0008270">
    <property type="term" value="F:zinc ion binding"/>
    <property type="evidence" value="ECO:0007669"/>
    <property type="project" value="UniProtKB-KW"/>
</dbReference>
<organism evidence="4 5">
    <name type="scientific">Lolium multiflorum</name>
    <name type="common">Italian ryegrass</name>
    <name type="synonym">Lolium perenne subsp. multiflorum</name>
    <dbReference type="NCBI Taxonomy" id="4521"/>
    <lineage>
        <taxon>Eukaryota</taxon>
        <taxon>Viridiplantae</taxon>
        <taxon>Streptophyta</taxon>
        <taxon>Embryophyta</taxon>
        <taxon>Tracheophyta</taxon>
        <taxon>Spermatophyta</taxon>
        <taxon>Magnoliopsida</taxon>
        <taxon>Liliopsida</taxon>
        <taxon>Poales</taxon>
        <taxon>Poaceae</taxon>
        <taxon>BOP clade</taxon>
        <taxon>Pooideae</taxon>
        <taxon>Poodae</taxon>
        <taxon>Poeae</taxon>
        <taxon>Poeae Chloroplast Group 2 (Poeae type)</taxon>
        <taxon>Loliodinae</taxon>
        <taxon>Loliinae</taxon>
        <taxon>Lolium</taxon>
    </lineage>
</organism>
<proteinExistence type="predicted"/>
<dbReference type="InterPro" id="IPR036875">
    <property type="entry name" value="Znf_CCHC_sf"/>
</dbReference>
<keyword evidence="1" id="KW-0479">Metal-binding</keyword>
<feature type="compositionally biased region" description="Low complexity" evidence="2">
    <location>
        <begin position="1"/>
        <end position="12"/>
    </location>
</feature>
<feature type="region of interest" description="Disordered" evidence="2">
    <location>
        <begin position="469"/>
        <end position="492"/>
    </location>
</feature>
<feature type="region of interest" description="Disordered" evidence="2">
    <location>
        <begin position="126"/>
        <end position="145"/>
    </location>
</feature>
<evidence type="ECO:0000256" key="1">
    <source>
        <dbReference type="PROSITE-ProRule" id="PRU00047"/>
    </source>
</evidence>
<dbReference type="PROSITE" id="PS50158">
    <property type="entry name" value="ZF_CCHC"/>
    <property type="match status" value="1"/>
</dbReference>
<evidence type="ECO:0000259" key="3">
    <source>
        <dbReference type="PROSITE" id="PS50158"/>
    </source>
</evidence>
<feature type="compositionally biased region" description="Basic and acidic residues" evidence="2">
    <location>
        <begin position="126"/>
        <end position="135"/>
    </location>
</feature>